<dbReference type="GO" id="GO:0030170">
    <property type="term" value="F:pyridoxal phosphate binding"/>
    <property type="evidence" value="ECO:0007669"/>
    <property type="project" value="TreeGrafter"/>
</dbReference>
<evidence type="ECO:0000313" key="6">
    <source>
        <dbReference type="EMBL" id="MCP9765350.1"/>
    </source>
</evidence>
<dbReference type="Proteomes" id="UP001204144">
    <property type="component" value="Unassembled WGS sequence"/>
</dbReference>
<evidence type="ECO:0000313" key="7">
    <source>
        <dbReference type="Proteomes" id="UP001204144"/>
    </source>
</evidence>
<evidence type="ECO:0000256" key="2">
    <source>
        <dbReference type="ARBA" id="ARBA00037999"/>
    </source>
</evidence>
<evidence type="ECO:0000256" key="1">
    <source>
        <dbReference type="ARBA" id="ARBA00022898"/>
    </source>
</evidence>
<dbReference type="RefSeq" id="WP_255039043.1">
    <property type="nucleotide sequence ID" value="NZ_RJUF01000182.1"/>
</dbReference>
<dbReference type="Pfam" id="PF01041">
    <property type="entry name" value="DegT_DnrJ_EryC1"/>
    <property type="match status" value="1"/>
</dbReference>
<dbReference type="PANTHER" id="PTHR30244:SF9">
    <property type="entry name" value="PROTEIN RV3402C"/>
    <property type="match status" value="1"/>
</dbReference>
<dbReference type="GO" id="GO:0000271">
    <property type="term" value="P:polysaccharide biosynthetic process"/>
    <property type="evidence" value="ECO:0007669"/>
    <property type="project" value="TreeGrafter"/>
</dbReference>
<dbReference type="InterPro" id="IPR015421">
    <property type="entry name" value="PyrdxlP-dep_Trfase_major"/>
</dbReference>
<comment type="similarity">
    <text evidence="2 5">Belongs to the DegT/DnrJ/EryC1 family.</text>
</comment>
<evidence type="ECO:0000256" key="3">
    <source>
        <dbReference type="PIRSR" id="PIRSR000390-1"/>
    </source>
</evidence>
<organism evidence="6 7">
    <name type="scientific">Lacihabitans soyangensis</name>
    <dbReference type="NCBI Taxonomy" id="869394"/>
    <lineage>
        <taxon>Bacteria</taxon>
        <taxon>Pseudomonadati</taxon>
        <taxon>Bacteroidota</taxon>
        <taxon>Cytophagia</taxon>
        <taxon>Cytophagales</taxon>
        <taxon>Leadbetterellaceae</taxon>
        <taxon>Lacihabitans</taxon>
    </lineage>
</organism>
<dbReference type="Gene3D" id="3.40.640.10">
    <property type="entry name" value="Type I PLP-dependent aspartate aminotransferase-like (Major domain)"/>
    <property type="match status" value="1"/>
</dbReference>
<dbReference type="SUPFAM" id="SSF53383">
    <property type="entry name" value="PLP-dependent transferases"/>
    <property type="match status" value="1"/>
</dbReference>
<keyword evidence="7" id="KW-1185">Reference proteome</keyword>
<gene>
    <name evidence="6" type="ORF">EGI31_20645</name>
</gene>
<keyword evidence="6" id="KW-0808">Transferase</keyword>
<keyword evidence="1 4" id="KW-0663">Pyridoxal phosphate</keyword>
<dbReference type="CDD" id="cd00616">
    <property type="entry name" value="AHBA_syn"/>
    <property type="match status" value="1"/>
</dbReference>
<protein>
    <submittedName>
        <fullName evidence="6">DegT/DnrJ/EryC1/StrS family aminotransferase</fullName>
    </submittedName>
</protein>
<dbReference type="AlphaFoldDB" id="A0AAE3H727"/>
<keyword evidence="6" id="KW-0032">Aminotransferase</keyword>
<name>A0AAE3H727_9BACT</name>
<accession>A0AAE3H727</accession>
<sequence>MERINVTKSFLPPKEEYQSYLTRIWDSSWLTNNGPLVVELEEKLKQYLNTPYFSFLGNGTIALQIALKALDLKGEIITTPFSYCATTTSIIWENLVPVFVDINKEDLNINANLIEAAITEKTSAIMATHVYGNPCDVEKIESIAKKHNLKIIYDAAHAFGVKYQGKSLLDYGDISTCSFHSTKVFHTVEGGSIICHNPELHEKIKLLRSFGHILDNYYVAGVNGKNSEFHAAMGLCNLNHLESIIQGRKDIFRIYDSLLDWNHLEKPTEKTDNLDYNFAYYPVVFESNIITDRVIQALNKENIFPRRYFYPSLNQLTYLTNYQSCPVSEDISSRVLSLPLYPDLDHSIVEKISAIINSNI</sequence>
<feature type="modified residue" description="N6-(pyridoxal phosphate)lysine" evidence="4">
    <location>
        <position position="183"/>
    </location>
</feature>
<feature type="active site" description="Proton acceptor" evidence="3">
    <location>
        <position position="183"/>
    </location>
</feature>
<dbReference type="EMBL" id="RJUF01000182">
    <property type="protein sequence ID" value="MCP9765350.1"/>
    <property type="molecule type" value="Genomic_DNA"/>
</dbReference>
<comment type="caution">
    <text evidence="6">The sequence shown here is derived from an EMBL/GenBank/DDBJ whole genome shotgun (WGS) entry which is preliminary data.</text>
</comment>
<evidence type="ECO:0000256" key="5">
    <source>
        <dbReference type="RuleBase" id="RU004508"/>
    </source>
</evidence>
<dbReference type="InterPro" id="IPR015424">
    <property type="entry name" value="PyrdxlP-dep_Trfase"/>
</dbReference>
<dbReference type="GO" id="GO:0008483">
    <property type="term" value="F:transaminase activity"/>
    <property type="evidence" value="ECO:0007669"/>
    <property type="project" value="UniProtKB-KW"/>
</dbReference>
<dbReference type="InterPro" id="IPR000653">
    <property type="entry name" value="DegT/StrS_aminotransferase"/>
</dbReference>
<dbReference type="PIRSF" id="PIRSF000390">
    <property type="entry name" value="PLP_StrS"/>
    <property type="match status" value="1"/>
</dbReference>
<evidence type="ECO:0000256" key="4">
    <source>
        <dbReference type="PIRSR" id="PIRSR000390-2"/>
    </source>
</evidence>
<reference evidence="6 7" key="1">
    <citation type="submission" date="2018-11" db="EMBL/GenBank/DDBJ databases">
        <title>Novel bacteria species description.</title>
        <authorList>
            <person name="Han J.-H."/>
        </authorList>
    </citation>
    <scope>NUCLEOTIDE SEQUENCE [LARGE SCALE GENOMIC DNA]</scope>
    <source>
        <strain evidence="6 7">KCTC23259</strain>
    </source>
</reference>
<proteinExistence type="inferred from homology"/>
<dbReference type="PANTHER" id="PTHR30244">
    <property type="entry name" value="TRANSAMINASE"/>
    <property type="match status" value="1"/>
</dbReference>